<evidence type="ECO:0000313" key="1">
    <source>
        <dbReference type="EMBL" id="KGE20081.1"/>
    </source>
</evidence>
<gene>
    <name evidence="1" type="ORF">PWYN_12580</name>
</gene>
<name>A0A098MDM1_9BACL</name>
<keyword evidence="2" id="KW-1185">Reference proteome</keyword>
<proteinExistence type="predicted"/>
<protein>
    <submittedName>
        <fullName evidence="1">Uncharacterized protein</fullName>
    </submittedName>
</protein>
<reference evidence="1 2" key="2">
    <citation type="submission" date="2014-10" db="EMBL/GenBank/DDBJ databases">
        <title>Comparative genomics of the Paenibacillus odorifer group.</title>
        <authorList>
            <person name="Tsai Y.-C."/>
            <person name="Martin N."/>
            <person name="Korlach J."/>
            <person name="Wiedmann M."/>
        </authorList>
    </citation>
    <scope>NUCLEOTIDE SEQUENCE [LARGE SCALE GENOMIC DNA]</scope>
    <source>
        <strain evidence="1 2">DSM 18334</strain>
    </source>
</reference>
<sequence>MLLHLRVEFQFNASNVLRYAEVNLPDDALEEGLLCLRGRKVQQRVELAQQLLNDLLGEENLKGYLCLVENELLW</sequence>
<dbReference type="AlphaFoldDB" id="A0A098MDM1"/>
<dbReference type="Proteomes" id="UP000029734">
    <property type="component" value="Unassembled WGS sequence"/>
</dbReference>
<dbReference type="RefSeq" id="WP_036651955.1">
    <property type="nucleotide sequence ID" value="NZ_JQCR01000002.1"/>
</dbReference>
<accession>A0A098MDM1</accession>
<comment type="caution">
    <text evidence="1">The sequence shown here is derived from an EMBL/GenBank/DDBJ whole genome shotgun (WGS) entry which is preliminary data.</text>
</comment>
<organism evidence="1 2">
    <name type="scientific">Paenibacillus wynnii</name>
    <dbReference type="NCBI Taxonomy" id="268407"/>
    <lineage>
        <taxon>Bacteria</taxon>
        <taxon>Bacillati</taxon>
        <taxon>Bacillota</taxon>
        <taxon>Bacilli</taxon>
        <taxon>Bacillales</taxon>
        <taxon>Paenibacillaceae</taxon>
        <taxon>Paenibacillus</taxon>
    </lineage>
</organism>
<evidence type="ECO:0000313" key="2">
    <source>
        <dbReference type="Proteomes" id="UP000029734"/>
    </source>
</evidence>
<dbReference type="EMBL" id="JQCR01000002">
    <property type="protein sequence ID" value="KGE20081.1"/>
    <property type="molecule type" value="Genomic_DNA"/>
</dbReference>
<reference evidence="1 2" key="1">
    <citation type="submission" date="2014-08" db="EMBL/GenBank/DDBJ databases">
        <authorList>
            <person name="den Bakker H.C."/>
        </authorList>
    </citation>
    <scope>NUCLEOTIDE SEQUENCE [LARGE SCALE GENOMIC DNA]</scope>
    <source>
        <strain evidence="1 2">DSM 18334</strain>
    </source>
</reference>